<feature type="domain" description="BSD" evidence="2">
    <location>
        <begin position="357"/>
        <end position="409"/>
    </location>
</feature>
<accession>A0ABD1XK51</accession>
<feature type="region of interest" description="Disordered" evidence="1">
    <location>
        <begin position="1"/>
        <end position="36"/>
    </location>
</feature>
<dbReference type="AlphaFoldDB" id="A0ABD1XK51"/>
<evidence type="ECO:0000256" key="1">
    <source>
        <dbReference type="SAM" id="MobiDB-lite"/>
    </source>
</evidence>
<dbReference type="InterPro" id="IPR005607">
    <property type="entry name" value="BSD_dom"/>
</dbReference>
<evidence type="ECO:0000313" key="4">
    <source>
        <dbReference type="Proteomes" id="UP001605036"/>
    </source>
</evidence>
<gene>
    <name evidence="3" type="ORF">R1flu_027858</name>
</gene>
<keyword evidence="4" id="KW-1185">Reference proteome</keyword>
<sequence length="670" mass="72647">MSWFTRSFSLDETKKEERAADVDDNNDDEGDEEEEGLNLAAIASATGKGVKEDLTQLTKSFTRQLWGVASFLAPPPPQRSPSSVSAEDSQEDFLRSSSKDETIISGGIRDVEEAEGVTRSVADRTRSWERTSGEALALNESDSRVRSSPRTPLDEGSAPTTPRGGPRLTGLRSDFAELRGSVATGLSRISNSVIRAVAGDGSGDENEDGPAIHSAAEKVQTPRSSEGVDQSTKSSGRGFDSFLKPLLGNMLKGDGSEADVSSEEDDDGANTKERQEQTNSSPRTNDSLPSAFASGIDGISKFLLQIVQDEEYDEKEEESDERLDAVGLNEAVVTFAKNIAMHPETWLDFPLPEDENEDDFVMNDVQKEHAHALEIAAPGLKALRIELCPNYMSEGLFWLNYFVLLHSRLSPEEAQLLSTSQVLNARASLVRELEKGDGHSGDLAESKDLDPTEQLLHGEIQLTREVQPLDAKKEEAGSVVTQPKEVLTTGNIPVDAPLPMPSHLQKWGSLNHILSEPNVARKVSQEAEVTSGAGESSQADSGVKRFPMLNLEDDEAEVDEWLDDEPSIRQDAAVDGKKQADLGNMDEDVSFSDFEDDDTSQKVSGVKEPSMSFNSKAVDGSTVPEAKRISVSPGREEKGDGSQTRNSDKGDSDDWLTVDQDDVVSTSSSP</sequence>
<dbReference type="SMART" id="SM00751">
    <property type="entry name" value="BSD"/>
    <property type="match status" value="1"/>
</dbReference>
<proteinExistence type="predicted"/>
<protein>
    <recommendedName>
        <fullName evidence="2">BSD domain-containing protein</fullName>
    </recommendedName>
</protein>
<name>A0ABD1XK51_9MARC</name>
<dbReference type="Gene3D" id="1.10.3970.10">
    <property type="entry name" value="BSD domain"/>
    <property type="match status" value="1"/>
</dbReference>
<dbReference type="PROSITE" id="PS50858">
    <property type="entry name" value="BSD"/>
    <property type="match status" value="1"/>
</dbReference>
<feature type="compositionally biased region" description="Acidic residues" evidence="1">
    <location>
        <begin position="22"/>
        <end position="36"/>
    </location>
</feature>
<dbReference type="Pfam" id="PF03909">
    <property type="entry name" value="BSD"/>
    <property type="match status" value="1"/>
</dbReference>
<feature type="compositionally biased region" description="Polar residues" evidence="1">
    <location>
        <begin position="221"/>
        <end position="235"/>
    </location>
</feature>
<dbReference type="InterPro" id="IPR035925">
    <property type="entry name" value="BSD_dom_sf"/>
</dbReference>
<feature type="compositionally biased region" description="Acidic residues" evidence="1">
    <location>
        <begin position="256"/>
        <end position="268"/>
    </location>
</feature>
<evidence type="ECO:0000313" key="3">
    <source>
        <dbReference type="EMBL" id="KAL2609285.1"/>
    </source>
</evidence>
<feature type="compositionally biased region" description="Basic and acidic residues" evidence="1">
    <location>
        <begin position="634"/>
        <end position="652"/>
    </location>
</feature>
<dbReference type="PANTHER" id="PTHR31923">
    <property type="entry name" value="BSD DOMAIN-CONTAINING PROTEIN"/>
    <property type="match status" value="1"/>
</dbReference>
<reference evidence="3 4" key="1">
    <citation type="submission" date="2024-09" db="EMBL/GenBank/DDBJ databases">
        <title>Chromosome-scale assembly of Riccia fluitans.</title>
        <authorList>
            <person name="Paukszto L."/>
            <person name="Sawicki J."/>
            <person name="Karawczyk K."/>
            <person name="Piernik-Szablinska J."/>
            <person name="Szczecinska M."/>
            <person name="Mazdziarz M."/>
        </authorList>
    </citation>
    <scope>NUCLEOTIDE SEQUENCE [LARGE SCALE GENOMIC DNA]</scope>
    <source>
        <strain evidence="3">Rf_01</strain>
        <tissue evidence="3">Aerial parts of the thallus</tissue>
    </source>
</reference>
<feature type="compositionally biased region" description="Basic and acidic residues" evidence="1">
    <location>
        <begin position="121"/>
        <end position="132"/>
    </location>
</feature>
<dbReference type="EMBL" id="JBHFFA010000008">
    <property type="protein sequence ID" value="KAL2609285.1"/>
    <property type="molecule type" value="Genomic_DNA"/>
</dbReference>
<feature type="region of interest" description="Disordered" evidence="1">
    <location>
        <begin position="198"/>
        <end position="291"/>
    </location>
</feature>
<feature type="compositionally biased region" description="Acidic residues" evidence="1">
    <location>
        <begin position="653"/>
        <end position="662"/>
    </location>
</feature>
<feature type="compositionally biased region" description="Acidic residues" evidence="1">
    <location>
        <begin position="584"/>
        <end position="598"/>
    </location>
</feature>
<feature type="region of interest" description="Disordered" evidence="1">
    <location>
        <begin position="524"/>
        <end position="545"/>
    </location>
</feature>
<feature type="region of interest" description="Disordered" evidence="1">
    <location>
        <begin position="71"/>
        <end position="172"/>
    </location>
</feature>
<feature type="region of interest" description="Disordered" evidence="1">
    <location>
        <begin position="573"/>
        <end position="670"/>
    </location>
</feature>
<dbReference type="SUPFAM" id="SSF140383">
    <property type="entry name" value="BSD domain-like"/>
    <property type="match status" value="1"/>
</dbReference>
<dbReference type="PANTHER" id="PTHR31923:SF4">
    <property type="entry name" value="BSD DOMAIN-CONTAINING PROTEIN"/>
    <property type="match status" value="1"/>
</dbReference>
<feature type="compositionally biased region" description="Polar residues" evidence="1">
    <location>
        <begin position="277"/>
        <end position="288"/>
    </location>
</feature>
<dbReference type="Proteomes" id="UP001605036">
    <property type="component" value="Unassembled WGS sequence"/>
</dbReference>
<organism evidence="3 4">
    <name type="scientific">Riccia fluitans</name>
    <dbReference type="NCBI Taxonomy" id="41844"/>
    <lineage>
        <taxon>Eukaryota</taxon>
        <taxon>Viridiplantae</taxon>
        <taxon>Streptophyta</taxon>
        <taxon>Embryophyta</taxon>
        <taxon>Marchantiophyta</taxon>
        <taxon>Marchantiopsida</taxon>
        <taxon>Marchantiidae</taxon>
        <taxon>Marchantiales</taxon>
        <taxon>Ricciaceae</taxon>
        <taxon>Riccia</taxon>
    </lineage>
</organism>
<comment type="caution">
    <text evidence="3">The sequence shown here is derived from an EMBL/GenBank/DDBJ whole genome shotgun (WGS) entry which is preliminary data.</text>
</comment>
<feature type="compositionally biased region" description="Basic and acidic residues" evidence="1">
    <location>
        <begin position="92"/>
        <end position="102"/>
    </location>
</feature>
<feature type="compositionally biased region" description="Basic and acidic residues" evidence="1">
    <location>
        <begin position="9"/>
        <end position="21"/>
    </location>
</feature>
<evidence type="ECO:0000259" key="2">
    <source>
        <dbReference type="PROSITE" id="PS50858"/>
    </source>
</evidence>